<dbReference type="Pfam" id="PF00225">
    <property type="entry name" value="Kinesin"/>
    <property type="match status" value="1"/>
</dbReference>
<dbReference type="EMBL" id="CAJZBQ010000044">
    <property type="protein sequence ID" value="CAG9327504.1"/>
    <property type="molecule type" value="Genomic_DNA"/>
</dbReference>
<evidence type="ECO:0000256" key="1">
    <source>
        <dbReference type="ARBA" id="ARBA00022701"/>
    </source>
</evidence>
<gene>
    <name evidence="7" type="ORF">BSTOLATCC_MIC44139</name>
</gene>
<proteinExistence type="inferred from homology"/>
<evidence type="ECO:0000259" key="6">
    <source>
        <dbReference type="PROSITE" id="PS50067"/>
    </source>
</evidence>
<evidence type="ECO:0000256" key="2">
    <source>
        <dbReference type="ARBA" id="ARBA00023054"/>
    </source>
</evidence>
<dbReference type="CDD" id="cd00106">
    <property type="entry name" value="KISc"/>
    <property type="match status" value="1"/>
</dbReference>
<reference evidence="7" key="1">
    <citation type="submission" date="2021-09" db="EMBL/GenBank/DDBJ databases">
        <authorList>
            <consortium name="AG Swart"/>
            <person name="Singh M."/>
            <person name="Singh A."/>
            <person name="Seah K."/>
            <person name="Emmerich C."/>
        </authorList>
    </citation>
    <scope>NUCLEOTIDE SEQUENCE</scope>
    <source>
        <strain evidence="7">ATCC30299</strain>
    </source>
</reference>
<protein>
    <recommendedName>
        <fullName evidence="6">Kinesin motor domain-containing protein</fullName>
    </recommendedName>
</protein>
<accession>A0AAU9JP56</accession>
<dbReference type="SUPFAM" id="SSF52540">
    <property type="entry name" value="P-loop containing nucleoside triphosphate hydrolases"/>
    <property type="match status" value="1"/>
</dbReference>
<evidence type="ECO:0000313" key="7">
    <source>
        <dbReference type="EMBL" id="CAG9327504.1"/>
    </source>
</evidence>
<keyword evidence="8" id="KW-1185">Reference proteome</keyword>
<sequence>MSRKSSTQTTREDKGLEIKAIARFRPLIDAFKNDENNIYTYPNPSTIEIKKSPENAETFTVDRVFPPTSSQEEIFEVVGKPIIEDILTGYNGTVFAYGQTGSGKSYTMMGLDLYDPETKGIIPRASNLIFSKLQESTCEIEYTLKCSIIEIYKESLRDLLSNSGVRLKIKEDPRKGVFVQGREEVYVVCEEELMNLIALAESKRTVASTKLNEVSSRSHQLFVLEVNQKLPDDTEKRGIMNFIDLAGTEKVKESGVTGSKLEEAKKINLSLSCLGNVINALSSKADFIPYRDSKLTRLLQESLGGNYKTTLIVNCNPDPRNVEVTINSLRFAQRVKNIKNNVKLNIKKSPSAYNHIIKELGHKIQSLKEENKKLLDEHENDILMKSNCLIVQSCSSPNVDEMSLSPHSENDSSCVSYVEKGTTFSNLAEGYYSSDYGALQEENKSLTKTIKELEEELSHEKRKRVQAEIQINQHYEMYQKLLLKQNNEANSMQYYKDENMNLKNTIEMLEFYLQKSSQRMDHLLKKIAAGQIITESDYSDISPRTSDDALSSIDDPYKTLVSEVEETIETPFDDILKSDKNFTKALQEALVDGCPVSNETTIYQLKTQLIQSGLANCELLRIYYDVQCKYNILAEKLNSKNKLISHLENSVKQLEACIDQMHITNIKIVELSSKIETGSAPRDETVKPKFVRKMKPANTFKASLHQMNTFKRQNSQNFDSNCEDNGRFTEIQVDTFKLRNLESDLQIQTIYHQQIHKSYDLLMQENQELSARLANIQKENLSIYKLEKNHWKVYLEKFKDLCNKELARKQAEVNRLNAILGKWIEIYMELQETTGIPSSGVCAKKGKKRTLSTEHMERFKYLAEQTIISRKPRVLKLAGSPLHKKFRSPIIISVSSISGDTSPPTPSEE</sequence>
<comment type="caution">
    <text evidence="7">The sequence shown here is derived from an EMBL/GenBank/DDBJ whole genome shotgun (WGS) entry which is preliminary data.</text>
</comment>
<evidence type="ECO:0000256" key="5">
    <source>
        <dbReference type="SAM" id="Coils"/>
    </source>
</evidence>
<keyword evidence="4" id="KW-0067">ATP-binding</keyword>
<organism evidence="7 8">
    <name type="scientific">Blepharisma stoltei</name>
    <dbReference type="NCBI Taxonomy" id="1481888"/>
    <lineage>
        <taxon>Eukaryota</taxon>
        <taxon>Sar</taxon>
        <taxon>Alveolata</taxon>
        <taxon>Ciliophora</taxon>
        <taxon>Postciliodesmatophora</taxon>
        <taxon>Heterotrichea</taxon>
        <taxon>Heterotrichida</taxon>
        <taxon>Blepharismidae</taxon>
        <taxon>Blepharisma</taxon>
    </lineage>
</organism>
<dbReference type="PANTHER" id="PTHR47968">
    <property type="entry name" value="CENTROMERE PROTEIN E"/>
    <property type="match status" value="1"/>
</dbReference>
<keyword evidence="4" id="KW-0547">Nucleotide-binding</keyword>
<feature type="coiled-coil region" evidence="5">
    <location>
        <begin position="436"/>
        <end position="470"/>
    </location>
</feature>
<dbReference type="AlphaFoldDB" id="A0AAU9JP56"/>
<feature type="binding site" evidence="4">
    <location>
        <begin position="98"/>
        <end position="105"/>
    </location>
    <ligand>
        <name>ATP</name>
        <dbReference type="ChEBI" id="CHEBI:30616"/>
    </ligand>
</feature>
<dbReference type="GO" id="GO:0007018">
    <property type="term" value="P:microtubule-based movement"/>
    <property type="evidence" value="ECO:0007669"/>
    <property type="project" value="InterPro"/>
</dbReference>
<dbReference type="GO" id="GO:0005524">
    <property type="term" value="F:ATP binding"/>
    <property type="evidence" value="ECO:0007669"/>
    <property type="project" value="UniProtKB-UniRule"/>
</dbReference>
<evidence type="ECO:0000256" key="3">
    <source>
        <dbReference type="ARBA" id="ARBA00023175"/>
    </source>
</evidence>
<dbReference type="PRINTS" id="PR00380">
    <property type="entry name" value="KINESINHEAVY"/>
</dbReference>
<comment type="similarity">
    <text evidence="4">Belongs to the TRAFAC class myosin-kinesin ATPase superfamily. Kinesin family.</text>
</comment>
<feature type="domain" description="Kinesin motor" evidence="6">
    <location>
        <begin position="17"/>
        <end position="338"/>
    </location>
</feature>
<keyword evidence="3 4" id="KW-0505">Motor protein</keyword>
<name>A0AAU9JP56_9CILI</name>
<dbReference type="GO" id="GO:0008017">
    <property type="term" value="F:microtubule binding"/>
    <property type="evidence" value="ECO:0007669"/>
    <property type="project" value="InterPro"/>
</dbReference>
<dbReference type="PROSITE" id="PS50067">
    <property type="entry name" value="KINESIN_MOTOR_2"/>
    <property type="match status" value="1"/>
</dbReference>
<dbReference type="SMART" id="SM00129">
    <property type="entry name" value="KISc"/>
    <property type="match status" value="1"/>
</dbReference>
<dbReference type="Proteomes" id="UP001162131">
    <property type="component" value="Unassembled WGS sequence"/>
</dbReference>
<dbReference type="InterPro" id="IPR027417">
    <property type="entry name" value="P-loop_NTPase"/>
</dbReference>
<dbReference type="GO" id="GO:0003777">
    <property type="term" value="F:microtubule motor activity"/>
    <property type="evidence" value="ECO:0007669"/>
    <property type="project" value="InterPro"/>
</dbReference>
<keyword evidence="2 5" id="KW-0175">Coiled coil</keyword>
<dbReference type="InterPro" id="IPR027640">
    <property type="entry name" value="Kinesin-like_fam"/>
</dbReference>
<keyword evidence="1" id="KW-0493">Microtubule</keyword>
<dbReference type="InterPro" id="IPR036961">
    <property type="entry name" value="Kinesin_motor_dom_sf"/>
</dbReference>
<dbReference type="PANTHER" id="PTHR47968:SF36">
    <property type="entry name" value="KINESIN HEAVY CHAIN ISOFORM X1"/>
    <property type="match status" value="1"/>
</dbReference>
<evidence type="ECO:0000256" key="4">
    <source>
        <dbReference type="PROSITE-ProRule" id="PRU00283"/>
    </source>
</evidence>
<dbReference type="GO" id="GO:0005874">
    <property type="term" value="C:microtubule"/>
    <property type="evidence" value="ECO:0007669"/>
    <property type="project" value="UniProtKB-KW"/>
</dbReference>
<evidence type="ECO:0000313" key="8">
    <source>
        <dbReference type="Proteomes" id="UP001162131"/>
    </source>
</evidence>
<dbReference type="Gene3D" id="3.40.850.10">
    <property type="entry name" value="Kinesin motor domain"/>
    <property type="match status" value="1"/>
</dbReference>
<dbReference type="InterPro" id="IPR001752">
    <property type="entry name" value="Kinesin_motor_dom"/>
</dbReference>